<comment type="caution">
    <text evidence="2">The sequence shown here is derived from an EMBL/GenBank/DDBJ whole genome shotgun (WGS) entry which is preliminary data.</text>
</comment>
<reference evidence="2" key="1">
    <citation type="submission" date="2020-03" db="EMBL/GenBank/DDBJ databases">
        <authorList>
            <person name="Guo F."/>
        </authorList>
    </citation>
    <scope>NUCLEOTIDE SEQUENCE</scope>
    <source>
        <strain evidence="2">JCM 30134</strain>
    </source>
</reference>
<sequence>MATYVLVHGGGQGGWCYRFVAKRLREQGHEVFTPTLTGLGERAHLLSARVDLKLHIEDIVKVIEFEDLNDVILVGNRYGGMVITGVADRIASRIANVVYLEAAYPRNGQSLLDITGDSLLSLRKQGQVVDGVELVLWPSEELLKLYRTADPQLMEWIRPKLTPHPWKCFEQKLELANEDAMRQIPQSFIVCSANVKEEYQQILEELQVGRFWEIDSGHDLMMTKPDWVAATLQSLSLAVADDVRGEAEMSDGDVPDDAMGGSRPPAKPALFLIKGGKH</sequence>
<evidence type="ECO:0000313" key="2">
    <source>
        <dbReference type="EMBL" id="NHO68537.1"/>
    </source>
</evidence>
<dbReference type="AlphaFoldDB" id="A0A9E5T528"/>
<feature type="domain" description="AB hydrolase-1" evidence="1">
    <location>
        <begin position="5"/>
        <end position="230"/>
    </location>
</feature>
<proteinExistence type="predicted"/>
<evidence type="ECO:0000313" key="3">
    <source>
        <dbReference type="Proteomes" id="UP000787472"/>
    </source>
</evidence>
<dbReference type="GO" id="GO:0080030">
    <property type="term" value="F:methyl indole-3-acetate esterase activity"/>
    <property type="evidence" value="ECO:0007669"/>
    <property type="project" value="TreeGrafter"/>
</dbReference>
<name>A0A9E5T528_9GAMM</name>
<dbReference type="GO" id="GO:0009696">
    <property type="term" value="P:salicylic acid metabolic process"/>
    <property type="evidence" value="ECO:0007669"/>
    <property type="project" value="TreeGrafter"/>
</dbReference>
<dbReference type="InterPro" id="IPR000073">
    <property type="entry name" value="AB_hydrolase_1"/>
</dbReference>
<gene>
    <name evidence="2" type="ORF">G8770_23540</name>
</gene>
<dbReference type="Proteomes" id="UP000787472">
    <property type="component" value="Unassembled WGS sequence"/>
</dbReference>
<dbReference type="GO" id="GO:0009694">
    <property type="term" value="P:jasmonic acid metabolic process"/>
    <property type="evidence" value="ECO:0007669"/>
    <property type="project" value="TreeGrafter"/>
</dbReference>
<protein>
    <submittedName>
        <fullName evidence="2">Alpha/beta hydrolase</fullName>
    </submittedName>
</protein>
<dbReference type="InterPro" id="IPR029058">
    <property type="entry name" value="AB_hydrolase_fold"/>
</dbReference>
<dbReference type="RefSeq" id="WP_167192502.1">
    <property type="nucleotide sequence ID" value="NZ_JAAONZ010000037.1"/>
</dbReference>
<accession>A0A9E5T528</accession>
<dbReference type="Gene3D" id="3.40.50.1820">
    <property type="entry name" value="alpha/beta hydrolase"/>
    <property type="match status" value="1"/>
</dbReference>
<dbReference type="GO" id="GO:0080032">
    <property type="term" value="F:methyl jasmonate esterase activity"/>
    <property type="evidence" value="ECO:0007669"/>
    <property type="project" value="TreeGrafter"/>
</dbReference>
<keyword evidence="2" id="KW-0378">Hydrolase</keyword>
<dbReference type="InterPro" id="IPR045889">
    <property type="entry name" value="MES/HNL"/>
</dbReference>
<dbReference type="SUPFAM" id="SSF53474">
    <property type="entry name" value="alpha/beta-Hydrolases"/>
    <property type="match status" value="1"/>
</dbReference>
<dbReference type="GO" id="GO:0080031">
    <property type="term" value="F:methyl salicylate esterase activity"/>
    <property type="evidence" value="ECO:0007669"/>
    <property type="project" value="TreeGrafter"/>
</dbReference>
<dbReference type="Pfam" id="PF12697">
    <property type="entry name" value="Abhydrolase_6"/>
    <property type="match status" value="1"/>
</dbReference>
<dbReference type="PANTHER" id="PTHR10992:SF943">
    <property type="entry name" value="METHYLESTERASE 10"/>
    <property type="match status" value="1"/>
</dbReference>
<dbReference type="PANTHER" id="PTHR10992">
    <property type="entry name" value="METHYLESTERASE FAMILY MEMBER"/>
    <property type="match status" value="1"/>
</dbReference>
<keyword evidence="3" id="KW-1185">Reference proteome</keyword>
<dbReference type="EMBL" id="JAAONZ010000037">
    <property type="protein sequence ID" value="NHO68537.1"/>
    <property type="molecule type" value="Genomic_DNA"/>
</dbReference>
<organism evidence="2 3">
    <name type="scientific">Pseudomaricurvus hydrocarbonicus</name>
    <dbReference type="NCBI Taxonomy" id="1470433"/>
    <lineage>
        <taxon>Bacteria</taxon>
        <taxon>Pseudomonadati</taxon>
        <taxon>Pseudomonadota</taxon>
        <taxon>Gammaproteobacteria</taxon>
        <taxon>Cellvibrionales</taxon>
        <taxon>Cellvibrionaceae</taxon>
        <taxon>Pseudomaricurvus</taxon>
    </lineage>
</organism>
<evidence type="ECO:0000259" key="1">
    <source>
        <dbReference type="Pfam" id="PF12697"/>
    </source>
</evidence>